<evidence type="ECO:0000256" key="7">
    <source>
        <dbReference type="ARBA" id="ARBA00023002"/>
    </source>
</evidence>
<dbReference type="Proteomes" id="UP000194003">
    <property type="component" value="Unassembled WGS sequence"/>
</dbReference>
<comment type="subcellular location">
    <subcellularLocation>
        <location evidence="2">Cytoplasm</location>
    </subcellularLocation>
</comment>
<keyword evidence="5" id="KW-0285">Flavoprotein</keyword>
<dbReference type="PANTHER" id="PTHR43429:SF3">
    <property type="entry name" value="NITRITE REDUCTASE [NAD(P)H]"/>
    <property type="match status" value="1"/>
</dbReference>
<feature type="domain" description="FAD/NAD(P)-binding" evidence="9">
    <location>
        <begin position="14"/>
        <end position="290"/>
    </location>
</feature>
<keyword evidence="4" id="KW-0963">Cytoplasm</keyword>
<organism evidence="11 12">
    <name type="scientific">Magnetofaba australis IT-1</name>
    <dbReference type="NCBI Taxonomy" id="1434232"/>
    <lineage>
        <taxon>Bacteria</taxon>
        <taxon>Pseudomonadati</taxon>
        <taxon>Pseudomonadota</taxon>
        <taxon>Magnetococcia</taxon>
        <taxon>Magnetococcales</taxon>
        <taxon>Magnetococcaceae</taxon>
        <taxon>Magnetofaba</taxon>
    </lineage>
</organism>
<comment type="caution">
    <text evidence="11">The sequence shown here is derived from an EMBL/GenBank/DDBJ whole genome shotgun (WGS) entry which is preliminary data.</text>
</comment>
<dbReference type="InterPro" id="IPR041364">
    <property type="entry name" value="Rbx-bd"/>
</dbReference>
<accession>A0A1Y2K7U3</accession>
<evidence type="ECO:0000256" key="6">
    <source>
        <dbReference type="ARBA" id="ARBA00022827"/>
    </source>
</evidence>
<dbReference type="Gene3D" id="3.50.50.60">
    <property type="entry name" value="FAD/NAD(P)-binding domain"/>
    <property type="match status" value="2"/>
</dbReference>
<keyword evidence="7" id="KW-0560">Oxidoreductase</keyword>
<evidence type="ECO:0000256" key="3">
    <source>
        <dbReference type="ARBA" id="ARBA00006442"/>
    </source>
</evidence>
<evidence type="ECO:0000313" key="12">
    <source>
        <dbReference type="Proteomes" id="UP000194003"/>
    </source>
</evidence>
<gene>
    <name evidence="11" type="ORF">MAIT1_04354</name>
</gene>
<dbReference type="PANTHER" id="PTHR43429">
    <property type="entry name" value="PYRIDINE NUCLEOTIDE-DISULFIDE OXIDOREDUCTASE DOMAIN-CONTAINING"/>
    <property type="match status" value="1"/>
</dbReference>
<dbReference type="STRING" id="1434232.MAIT1_04354"/>
<keyword evidence="6" id="KW-0274">FAD</keyword>
<comment type="cofactor">
    <cofactor evidence="1">
        <name>FAD</name>
        <dbReference type="ChEBI" id="CHEBI:57692"/>
    </cofactor>
</comment>
<dbReference type="InterPro" id="IPR023753">
    <property type="entry name" value="FAD/NAD-binding_dom"/>
</dbReference>
<protein>
    <submittedName>
        <fullName evidence="11">Putative FAD-dependent pyridine nucleotide-disulfide oxidoreductase</fullName>
    </submittedName>
</protein>
<keyword evidence="8" id="KW-0520">NAD</keyword>
<dbReference type="AlphaFoldDB" id="A0A1Y2K7U3"/>
<evidence type="ECO:0000256" key="4">
    <source>
        <dbReference type="ARBA" id="ARBA00022490"/>
    </source>
</evidence>
<dbReference type="InterPro" id="IPR036188">
    <property type="entry name" value="FAD/NAD-bd_sf"/>
</dbReference>
<dbReference type="GO" id="GO:0005737">
    <property type="term" value="C:cytoplasm"/>
    <property type="evidence" value="ECO:0007669"/>
    <property type="project" value="UniProtKB-SubCell"/>
</dbReference>
<dbReference type="EMBL" id="LVJN01000019">
    <property type="protein sequence ID" value="OSM04442.1"/>
    <property type="molecule type" value="Genomic_DNA"/>
</dbReference>
<evidence type="ECO:0000256" key="5">
    <source>
        <dbReference type="ARBA" id="ARBA00022630"/>
    </source>
</evidence>
<dbReference type="GO" id="GO:0016491">
    <property type="term" value="F:oxidoreductase activity"/>
    <property type="evidence" value="ECO:0007669"/>
    <property type="project" value="UniProtKB-KW"/>
</dbReference>
<dbReference type="Pfam" id="PF07992">
    <property type="entry name" value="Pyr_redox_2"/>
    <property type="match status" value="1"/>
</dbReference>
<dbReference type="SUPFAM" id="SSF51905">
    <property type="entry name" value="FAD/NAD(P)-binding domain"/>
    <property type="match status" value="1"/>
</dbReference>
<proteinExistence type="inferred from homology"/>
<dbReference type="Pfam" id="PF18113">
    <property type="entry name" value="Rbx_binding"/>
    <property type="match status" value="1"/>
</dbReference>
<evidence type="ECO:0000259" key="9">
    <source>
        <dbReference type="Pfam" id="PF07992"/>
    </source>
</evidence>
<dbReference type="Gene3D" id="3.30.390.120">
    <property type="match status" value="1"/>
</dbReference>
<dbReference type="PRINTS" id="PR00411">
    <property type="entry name" value="PNDRDTASEI"/>
</dbReference>
<comment type="similarity">
    <text evidence="3">Belongs to the FAD-dependent oxidoreductase family.</text>
</comment>
<evidence type="ECO:0000256" key="8">
    <source>
        <dbReference type="ARBA" id="ARBA00023027"/>
    </source>
</evidence>
<dbReference type="InterPro" id="IPR050260">
    <property type="entry name" value="FAD-bd_OxRdtase"/>
</dbReference>
<evidence type="ECO:0000259" key="10">
    <source>
        <dbReference type="Pfam" id="PF18113"/>
    </source>
</evidence>
<sequence>MYLADSSGREMMKPIVILGTGLAGYGVAKELRKKGASAPLILITQDDGRFYSKPMLSGALGKGQDADALASASAEKMAQDLDAEVRVHTSVDAIDTAAAEITIGAERIAYASLVLAVGSSPIRPPMQGSGAEDVLSVNNLGDYARFRAALEGTKRVAVIGPGLIGCEFANDLLQIQRDVTLIGPDKWPISALLPEQAGRALQQSMAQAGAQWELETFNGDIEKTADGYRTELKNGHVVEADLILSAVGVRANIGLAKEAGVTVNRGIVTDAQMQTSAPNVYAIGDCAEAHGRNLPFVAPLLLQTKAVAATLTGTPTEVAYPHMPVIIKTTLHPIVTLPPAPGAAGAWQVEGDAEGVLGRFHNEAGEMIGFCVTGNQTAQKSALVKQMAPVGG</sequence>
<reference evidence="11 12" key="1">
    <citation type="journal article" date="2016" name="BMC Genomics">
        <title>Combined genomic and structural analyses of a cultured magnetotactic bacterium reveals its niche adaptation to a dynamic environment.</title>
        <authorList>
            <person name="Araujo A.C."/>
            <person name="Morillo V."/>
            <person name="Cypriano J."/>
            <person name="Teixeira L.C."/>
            <person name="Leao P."/>
            <person name="Lyra S."/>
            <person name="Almeida L.G."/>
            <person name="Bazylinski D.A."/>
            <person name="Vasconcellos A.T."/>
            <person name="Abreu F."/>
            <person name="Lins U."/>
        </authorList>
    </citation>
    <scope>NUCLEOTIDE SEQUENCE [LARGE SCALE GENOMIC DNA]</scope>
    <source>
        <strain evidence="11 12">IT-1</strain>
    </source>
</reference>
<evidence type="ECO:0000256" key="2">
    <source>
        <dbReference type="ARBA" id="ARBA00004496"/>
    </source>
</evidence>
<evidence type="ECO:0000313" key="11">
    <source>
        <dbReference type="EMBL" id="OSM04442.1"/>
    </source>
</evidence>
<evidence type="ECO:0000256" key="1">
    <source>
        <dbReference type="ARBA" id="ARBA00001974"/>
    </source>
</evidence>
<dbReference type="PRINTS" id="PR00368">
    <property type="entry name" value="FADPNR"/>
</dbReference>
<name>A0A1Y2K7U3_9PROT</name>
<feature type="domain" description="Rubredoxin binding" evidence="10">
    <location>
        <begin position="317"/>
        <end position="387"/>
    </location>
</feature>
<keyword evidence="12" id="KW-1185">Reference proteome</keyword>